<organism evidence="2 3">
    <name type="scientific">Nesidiocoris tenuis</name>
    <dbReference type="NCBI Taxonomy" id="355587"/>
    <lineage>
        <taxon>Eukaryota</taxon>
        <taxon>Metazoa</taxon>
        <taxon>Ecdysozoa</taxon>
        <taxon>Arthropoda</taxon>
        <taxon>Hexapoda</taxon>
        <taxon>Insecta</taxon>
        <taxon>Pterygota</taxon>
        <taxon>Neoptera</taxon>
        <taxon>Paraneoptera</taxon>
        <taxon>Hemiptera</taxon>
        <taxon>Heteroptera</taxon>
        <taxon>Panheteroptera</taxon>
        <taxon>Cimicomorpha</taxon>
        <taxon>Miridae</taxon>
        <taxon>Dicyphina</taxon>
        <taxon>Nesidiocoris</taxon>
    </lineage>
</organism>
<reference evidence="2 3" key="1">
    <citation type="submission" date="2020-02" db="EMBL/GenBank/DDBJ databases">
        <authorList>
            <person name="Ferguson B K."/>
        </authorList>
    </citation>
    <scope>NUCLEOTIDE SEQUENCE [LARGE SCALE GENOMIC DNA]</scope>
</reference>
<protein>
    <submittedName>
        <fullName evidence="2">Uncharacterized protein</fullName>
    </submittedName>
</protein>
<proteinExistence type="predicted"/>
<evidence type="ECO:0000313" key="2">
    <source>
        <dbReference type="EMBL" id="CAA9994654.1"/>
    </source>
</evidence>
<feature type="region of interest" description="Disordered" evidence="1">
    <location>
        <begin position="59"/>
        <end position="79"/>
    </location>
</feature>
<dbReference type="AlphaFoldDB" id="A0A6H5FY76"/>
<feature type="non-terminal residue" evidence="2">
    <location>
        <position position="79"/>
    </location>
</feature>
<accession>A0A6H5FY76</accession>
<evidence type="ECO:0000256" key="1">
    <source>
        <dbReference type="SAM" id="MobiDB-lite"/>
    </source>
</evidence>
<sequence length="79" mass="8741">MTTQTGSSRLQTPRTRAMLTSSRAPNIRTSRSKSALKKGCLSQRLLQLPFLRSPSSAIASSSATRFLKPRGRHHSQSSW</sequence>
<feature type="compositionally biased region" description="Basic residues" evidence="1">
    <location>
        <begin position="67"/>
        <end position="79"/>
    </location>
</feature>
<gene>
    <name evidence="2" type="ORF">NTEN_LOCUS1470</name>
</gene>
<dbReference type="EMBL" id="CADCXU010002230">
    <property type="protein sequence ID" value="CAA9994654.1"/>
    <property type="molecule type" value="Genomic_DNA"/>
</dbReference>
<evidence type="ECO:0000313" key="3">
    <source>
        <dbReference type="Proteomes" id="UP000479000"/>
    </source>
</evidence>
<dbReference type="Proteomes" id="UP000479000">
    <property type="component" value="Unassembled WGS sequence"/>
</dbReference>
<name>A0A6H5FY76_9HEMI</name>
<keyword evidence="3" id="KW-1185">Reference proteome</keyword>
<feature type="compositionally biased region" description="Polar residues" evidence="1">
    <location>
        <begin position="1"/>
        <end position="29"/>
    </location>
</feature>
<feature type="region of interest" description="Disordered" evidence="1">
    <location>
        <begin position="1"/>
        <end position="38"/>
    </location>
</feature>